<dbReference type="OMA" id="QNAYFTK"/>
<dbReference type="STRING" id="225164.V4A7E8"/>
<comment type="similarity">
    <text evidence="2 6">Belongs to the MIP/aquaporin (TC 1.A.8) family.</text>
</comment>
<keyword evidence="4 7" id="KW-1133">Transmembrane helix</keyword>
<dbReference type="InterPro" id="IPR034294">
    <property type="entry name" value="Aquaporin_transptr"/>
</dbReference>
<feature type="transmembrane region" description="Helical" evidence="7">
    <location>
        <begin position="167"/>
        <end position="187"/>
    </location>
</feature>
<dbReference type="AlphaFoldDB" id="V4A7E8"/>
<reference evidence="8 9" key="1">
    <citation type="journal article" date="2013" name="Nature">
        <title>Insights into bilaterian evolution from three spiralian genomes.</title>
        <authorList>
            <person name="Simakov O."/>
            <person name="Marletaz F."/>
            <person name="Cho S.J."/>
            <person name="Edsinger-Gonzales E."/>
            <person name="Havlak P."/>
            <person name="Hellsten U."/>
            <person name="Kuo D.H."/>
            <person name="Larsson T."/>
            <person name="Lv J."/>
            <person name="Arendt D."/>
            <person name="Savage R."/>
            <person name="Osoegawa K."/>
            <person name="de Jong P."/>
            <person name="Grimwood J."/>
            <person name="Chapman J.A."/>
            <person name="Shapiro H."/>
            <person name="Aerts A."/>
            <person name="Otillar R.P."/>
            <person name="Terry A.Y."/>
            <person name="Boore J.L."/>
            <person name="Grigoriev I.V."/>
            <person name="Lindberg D.R."/>
            <person name="Seaver E.C."/>
            <person name="Weisblat D.A."/>
            <person name="Putnam N.H."/>
            <person name="Rokhsar D.S."/>
        </authorList>
    </citation>
    <scope>NUCLEOTIDE SEQUENCE [LARGE SCALE GENOMIC DNA]</scope>
</reference>
<comment type="subcellular location">
    <subcellularLocation>
        <location evidence="1">Membrane</location>
        <topology evidence="1">Multi-pass membrane protein</topology>
    </subcellularLocation>
</comment>
<gene>
    <name evidence="8" type="ORF">LOTGIDRAFT_145722</name>
</gene>
<evidence type="ECO:0000256" key="7">
    <source>
        <dbReference type="SAM" id="Phobius"/>
    </source>
</evidence>
<dbReference type="Pfam" id="PF00230">
    <property type="entry name" value="MIP"/>
    <property type="match status" value="1"/>
</dbReference>
<evidence type="ECO:0008006" key="10">
    <source>
        <dbReference type="Google" id="ProtNLM"/>
    </source>
</evidence>
<sequence>MRVEIRTIEFWRAVISECLGTMLYVLLGCSSTLSCGTTMDPTNQIVLVSLCFGFTLATLVQCFGHISGAHFNPVVSLAMVLTCKVTPLRGIMYSIAQCGGSVAGAALLYGITPEVCHGHGQMAITSLMPGLNIWKAFGIEAILTYILVFSVFATIDPNRRELGSKPLAIGLAAALCHFAGVSLGFAVDHDPLGVLTHDLA</sequence>
<dbReference type="Gene3D" id="1.20.1080.10">
    <property type="entry name" value="Glycerol uptake facilitator protein"/>
    <property type="match status" value="1"/>
</dbReference>
<proteinExistence type="inferred from homology"/>
<dbReference type="EMBL" id="KB202294">
    <property type="protein sequence ID" value="ESO90935.1"/>
    <property type="molecule type" value="Genomic_DNA"/>
</dbReference>
<dbReference type="PANTHER" id="PTHR19139">
    <property type="entry name" value="AQUAPORIN TRANSPORTER"/>
    <property type="match status" value="1"/>
</dbReference>
<dbReference type="GO" id="GO:0015250">
    <property type="term" value="F:water channel activity"/>
    <property type="evidence" value="ECO:0007669"/>
    <property type="project" value="TreeGrafter"/>
</dbReference>
<dbReference type="GO" id="GO:0005886">
    <property type="term" value="C:plasma membrane"/>
    <property type="evidence" value="ECO:0007669"/>
    <property type="project" value="TreeGrafter"/>
</dbReference>
<feature type="transmembrane region" description="Helical" evidence="7">
    <location>
        <begin position="90"/>
        <end position="111"/>
    </location>
</feature>
<evidence type="ECO:0000256" key="5">
    <source>
        <dbReference type="ARBA" id="ARBA00023136"/>
    </source>
</evidence>
<dbReference type="GeneID" id="20235001"/>
<dbReference type="RefSeq" id="XP_009058380.1">
    <property type="nucleotide sequence ID" value="XM_009060132.1"/>
</dbReference>
<keyword evidence="3 6" id="KW-0812">Transmembrane</keyword>
<feature type="transmembrane region" description="Helical" evidence="7">
    <location>
        <begin position="45"/>
        <end position="69"/>
    </location>
</feature>
<evidence type="ECO:0000256" key="2">
    <source>
        <dbReference type="ARBA" id="ARBA00006175"/>
    </source>
</evidence>
<feature type="transmembrane region" description="Helical" evidence="7">
    <location>
        <begin position="131"/>
        <end position="155"/>
    </location>
</feature>
<dbReference type="OrthoDB" id="3222at2759"/>
<organism evidence="8 9">
    <name type="scientific">Lottia gigantea</name>
    <name type="common">Giant owl limpet</name>
    <dbReference type="NCBI Taxonomy" id="225164"/>
    <lineage>
        <taxon>Eukaryota</taxon>
        <taxon>Metazoa</taxon>
        <taxon>Spiralia</taxon>
        <taxon>Lophotrochozoa</taxon>
        <taxon>Mollusca</taxon>
        <taxon>Gastropoda</taxon>
        <taxon>Patellogastropoda</taxon>
        <taxon>Lottioidea</taxon>
        <taxon>Lottiidae</taxon>
        <taxon>Lottia</taxon>
    </lineage>
</organism>
<dbReference type="Proteomes" id="UP000030746">
    <property type="component" value="Unassembled WGS sequence"/>
</dbReference>
<name>V4A7E8_LOTGI</name>
<dbReference type="KEGG" id="lgi:LOTGIDRAFT_145722"/>
<evidence type="ECO:0000256" key="1">
    <source>
        <dbReference type="ARBA" id="ARBA00004141"/>
    </source>
</evidence>
<dbReference type="InterPro" id="IPR023271">
    <property type="entry name" value="Aquaporin-like"/>
</dbReference>
<keyword evidence="6" id="KW-0813">Transport</keyword>
<dbReference type="CTD" id="20235001"/>
<feature type="transmembrane region" description="Helical" evidence="7">
    <location>
        <begin position="12"/>
        <end position="33"/>
    </location>
</feature>
<dbReference type="PANTHER" id="PTHR19139:SF199">
    <property type="entry name" value="MIP17260P"/>
    <property type="match status" value="1"/>
</dbReference>
<keyword evidence="5 7" id="KW-0472">Membrane</keyword>
<evidence type="ECO:0000256" key="4">
    <source>
        <dbReference type="ARBA" id="ARBA00022989"/>
    </source>
</evidence>
<accession>V4A7E8</accession>
<evidence type="ECO:0000256" key="3">
    <source>
        <dbReference type="ARBA" id="ARBA00022692"/>
    </source>
</evidence>
<evidence type="ECO:0000256" key="6">
    <source>
        <dbReference type="RuleBase" id="RU000477"/>
    </source>
</evidence>
<evidence type="ECO:0000313" key="9">
    <source>
        <dbReference type="Proteomes" id="UP000030746"/>
    </source>
</evidence>
<protein>
    <recommendedName>
        <fullName evidence="10">Aquaporin</fullName>
    </recommendedName>
</protein>
<dbReference type="InterPro" id="IPR000425">
    <property type="entry name" value="MIP"/>
</dbReference>
<keyword evidence="9" id="KW-1185">Reference proteome</keyword>
<evidence type="ECO:0000313" key="8">
    <source>
        <dbReference type="EMBL" id="ESO90935.1"/>
    </source>
</evidence>
<dbReference type="PROSITE" id="PS51257">
    <property type="entry name" value="PROKAR_LIPOPROTEIN"/>
    <property type="match status" value="1"/>
</dbReference>
<dbReference type="SUPFAM" id="SSF81338">
    <property type="entry name" value="Aquaporin-like"/>
    <property type="match status" value="1"/>
</dbReference>
<dbReference type="HOGENOM" id="CLU_020019_3_3_1"/>
<dbReference type="PRINTS" id="PR00783">
    <property type="entry name" value="MINTRINSICP"/>
</dbReference>